<reference evidence="5 6" key="1">
    <citation type="journal article" date="2019" name="PLoS ONE">
        <title>Pup mortality in New Zealand sea lions (Phocarctos hookeri) at Enderby Island, Auckland Islands, 2013-18.</title>
        <authorList>
            <person name="Michael S.A."/>
            <person name="Hayman D.T.S."/>
            <person name="Gray R."/>
            <person name="Zhang J."/>
            <person name="Rogers L."/>
            <person name="Roe W.D."/>
        </authorList>
    </citation>
    <scope>NUCLEOTIDE SEQUENCE [LARGE SCALE GENOMIC DNA]</scope>
    <source>
        <strain evidence="5 6">SM868</strain>
    </source>
</reference>
<dbReference type="SMART" id="SM00237">
    <property type="entry name" value="Calx_beta"/>
    <property type="match status" value="1"/>
</dbReference>
<dbReference type="NCBIfam" id="NF033510">
    <property type="entry name" value="Ca_tandemer"/>
    <property type="match status" value="2"/>
</dbReference>
<dbReference type="Pfam" id="PF17936">
    <property type="entry name" value="Big_6"/>
    <property type="match status" value="1"/>
</dbReference>
<keyword evidence="3" id="KW-0106">Calcium</keyword>
<dbReference type="GO" id="GO:0016020">
    <property type="term" value="C:membrane"/>
    <property type="evidence" value="ECO:0007669"/>
    <property type="project" value="InterPro"/>
</dbReference>
<evidence type="ECO:0000313" key="6">
    <source>
        <dbReference type="Proteomes" id="UP000442109"/>
    </source>
</evidence>
<feature type="non-terminal residue" evidence="5">
    <location>
        <position position="1"/>
    </location>
</feature>
<proteinExistence type="predicted"/>
<protein>
    <submittedName>
        <fullName evidence="5">Ig-like domain-containing protein</fullName>
    </submittedName>
</protein>
<keyword evidence="6" id="KW-1185">Reference proteome</keyword>
<dbReference type="Proteomes" id="UP000442109">
    <property type="component" value="Unassembled WGS sequence"/>
</dbReference>
<keyword evidence="1" id="KW-0732">Signal</keyword>
<dbReference type="InterPro" id="IPR013783">
    <property type="entry name" value="Ig-like_fold"/>
</dbReference>
<organism evidence="5 6">
    <name type="scientific">Psychrobacter sanguinis</name>
    <dbReference type="NCBI Taxonomy" id="861445"/>
    <lineage>
        <taxon>Bacteria</taxon>
        <taxon>Pseudomonadati</taxon>
        <taxon>Pseudomonadota</taxon>
        <taxon>Gammaproteobacteria</taxon>
        <taxon>Moraxellales</taxon>
        <taxon>Moraxellaceae</taxon>
        <taxon>Psychrobacter</taxon>
    </lineage>
</organism>
<dbReference type="NCBIfam" id="NF012196">
    <property type="entry name" value="Ig_like_ice"/>
    <property type="match status" value="2"/>
</dbReference>
<dbReference type="InterPro" id="IPR003644">
    <property type="entry name" value="Calx_beta"/>
</dbReference>
<evidence type="ECO:0000259" key="4">
    <source>
        <dbReference type="SMART" id="SM00237"/>
    </source>
</evidence>
<dbReference type="RefSeq" id="WP_155587116.1">
    <property type="nucleotide sequence ID" value="NZ_WFKQ01000004.1"/>
</dbReference>
<gene>
    <name evidence="5" type="ORF">GB996_05965</name>
</gene>
<evidence type="ECO:0000256" key="3">
    <source>
        <dbReference type="ARBA" id="ARBA00022837"/>
    </source>
</evidence>
<dbReference type="SUPFAM" id="SSF141072">
    <property type="entry name" value="CalX-like"/>
    <property type="match status" value="1"/>
</dbReference>
<dbReference type="EMBL" id="WFKQ01000004">
    <property type="protein sequence ID" value="MUG32336.1"/>
    <property type="molecule type" value="Genomic_DNA"/>
</dbReference>
<accession>A0A844M079</accession>
<dbReference type="Gene3D" id="2.160.20.160">
    <property type="match status" value="1"/>
</dbReference>
<evidence type="ECO:0000256" key="2">
    <source>
        <dbReference type="ARBA" id="ARBA00022737"/>
    </source>
</evidence>
<dbReference type="InterPro" id="IPR049826">
    <property type="entry name" value="Ig-like_ice"/>
</dbReference>
<name>A0A844M079_9GAMM</name>
<dbReference type="GO" id="GO:0007154">
    <property type="term" value="P:cell communication"/>
    <property type="evidence" value="ECO:0007669"/>
    <property type="project" value="InterPro"/>
</dbReference>
<dbReference type="Gene3D" id="2.60.40.10">
    <property type="entry name" value="Immunoglobulins"/>
    <property type="match status" value="3"/>
</dbReference>
<dbReference type="Gene3D" id="2.60.40.2030">
    <property type="match status" value="1"/>
</dbReference>
<evidence type="ECO:0000256" key="1">
    <source>
        <dbReference type="ARBA" id="ARBA00022729"/>
    </source>
</evidence>
<dbReference type="Pfam" id="PF03160">
    <property type="entry name" value="Calx-beta"/>
    <property type="match status" value="1"/>
</dbReference>
<dbReference type="AlphaFoldDB" id="A0A844M079"/>
<sequence length="738" mass="75716">EDNIINAAEAGGDVAVTGTVTGTFKQGDVVTLTVNGAQSTGTVAADGSFTINVKGSDLVADSDAIVDASIVATDPAGNTGTITTTHKYGVDTVAPNKDSTGLEINNITEDNIVNIAEAGGNVAVTGKATGTFVAGDVVTLTVNGAQSTGTVAADGTFTIDVKGSDLAADADKQLDASIVATDPVGNTGSITASHSYQVIRDSLSIADAKPVTEGGNAEFVVTRTGDISQATESNWTFTSGTASNNDVSILKGTVKFAAGAKTATILVPTVQDTIVEKDENFTITLDTPKLGTEITNATASGTIVNDDRVVINFAKDTFGTGTLGTASDKISNNNTVNVSSIAPGLEWEYQINGGGWQNGGVSNTTNTLSLPTNNTRTDGTAYMVEARVKGLESSTNSAMLTYDNIVKVPQLVAQTLTNVNGVGEPGALVTVLSPAGKVLGSGQANAQGVFDFAVSKLASGQVYRVVQLDKAGNESAPTEFTFLSTPRITSDYDIASKASGSTTLTVGDDSGGSGNGNIYGVGTALKGSNNDDSVYFNGQVFSNTSIDLGGGNDFLKTGYLSGVAGGEISINMGDGDDVFQLTGDVAGRSAYQSRVDMGSGNDKVFLDDNFESDWLRGGSGIDELDFTGSIGTQDFSVLKGFEYINLGDGLGNKLSDVTLSDIIANKPEVPLHILGDSSSEVNLGRQGVIRPLEDDAGGTWSKVGKVTEADGVTYDIWANSSNSDPLTNVYIEQGIQVI</sequence>
<comment type="caution">
    <text evidence="5">The sequence shown here is derived from an EMBL/GenBank/DDBJ whole genome shotgun (WGS) entry which is preliminary data.</text>
</comment>
<feature type="domain" description="Calx-beta" evidence="4">
    <location>
        <begin position="178"/>
        <end position="286"/>
    </location>
</feature>
<evidence type="ECO:0000313" key="5">
    <source>
        <dbReference type="EMBL" id="MUG32336.1"/>
    </source>
</evidence>
<dbReference type="InterPro" id="IPR041498">
    <property type="entry name" value="Big_6"/>
</dbReference>
<dbReference type="InterPro" id="IPR038081">
    <property type="entry name" value="CalX-like_sf"/>
</dbReference>
<keyword evidence="2" id="KW-0677">Repeat</keyword>
<dbReference type="OrthoDB" id="8481600at2"/>